<dbReference type="RefSeq" id="WP_273893070.1">
    <property type="nucleotide sequence ID" value="NZ_JAMDGP010000029.1"/>
</dbReference>
<proteinExistence type="predicted"/>
<name>A0ABT5P835_9PSED</name>
<evidence type="ECO:0000313" key="4">
    <source>
        <dbReference type="Proteomes" id="UP001148184"/>
    </source>
</evidence>
<dbReference type="Gene3D" id="1.10.443.10">
    <property type="entry name" value="Intergrase catalytic core"/>
    <property type="match status" value="1"/>
</dbReference>
<keyword evidence="1" id="KW-0233">DNA recombination</keyword>
<reference evidence="3 4" key="1">
    <citation type="submission" date="2022-05" db="EMBL/GenBank/DDBJ databases">
        <title>Novel Pseudomonas spp. Isolated from a Rainbow Trout Aquaculture Facility.</title>
        <authorList>
            <person name="Testerman T."/>
            <person name="Graf J."/>
        </authorList>
    </citation>
    <scope>NUCLEOTIDE SEQUENCE [LARGE SCALE GENOMIC DNA]</scope>
    <source>
        <strain evidence="3 4">ID1025</strain>
    </source>
</reference>
<evidence type="ECO:0000256" key="1">
    <source>
        <dbReference type="ARBA" id="ARBA00023172"/>
    </source>
</evidence>
<gene>
    <name evidence="3" type="ORF">M5G17_11665</name>
</gene>
<keyword evidence="4" id="KW-1185">Reference proteome</keyword>
<evidence type="ECO:0000313" key="3">
    <source>
        <dbReference type="EMBL" id="MDD1014331.1"/>
    </source>
</evidence>
<accession>A0ABT5P835</accession>
<dbReference type="InterPro" id="IPR002104">
    <property type="entry name" value="Integrase_catalytic"/>
</dbReference>
<dbReference type="InterPro" id="IPR011010">
    <property type="entry name" value="DNA_brk_join_enz"/>
</dbReference>
<organism evidence="3 4">
    <name type="scientific">Pseudomonas rubra</name>
    <dbReference type="NCBI Taxonomy" id="2942627"/>
    <lineage>
        <taxon>Bacteria</taxon>
        <taxon>Pseudomonadati</taxon>
        <taxon>Pseudomonadota</taxon>
        <taxon>Gammaproteobacteria</taxon>
        <taxon>Pseudomonadales</taxon>
        <taxon>Pseudomonadaceae</taxon>
        <taxon>Pseudomonas</taxon>
    </lineage>
</organism>
<dbReference type="SUPFAM" id="SSF56349">
    <property type="entry name" value="DNA breaking-rejoining enzymes"/>
    <property type="match status" value="1"/>
</dbReference>
<dbReference type="InterPro" id="IPR013762">
    <property type="entry name" value="Integrase-like_cat_sf"/>
</dbReference>
<sequence>MLINKKTYNPCVAASIYEASYAKGSRRYKASIQTIMYHVAFLFTWGEIFAVDIERMLISGEGVDFRTIKKFADWLGHVIAPPRDGAILNQYVTKVLTSCSSFSLWFVRNYTPLVSADAESNVSYIALIDSHRACWSGVMVGETKNSVAPDLTDAELDSVEQFLKRQLYDLNNNYAVCLRNYILWRLINGFGLRIGEALALRLQDLKFTGADPSLEVVRIDERGVDYEDPRTPNSPKVKTFGRLLYFAPEDEGLIDLIEEYISSCRFKKSEHGVSPSFFLDHDFLFVAHGAGTQGSALSSSAASKVAQKIGRLCLGGFHWHILRHAYFNRRYEAASLTPNNSTEIDHIVYIGGWSSPLSLKHYARRAIRDMSRGSLIDRNAGAIKNDY</sequence>
<dbReference type="EMBL" id="JAMDGZ010000022">
    <property type="protein sequence ID" value="MDD1014331.1"/>
    <property type="molecule type" value="Genomic_DNA"/>
</dbReference>
<comment type="caution">
    <text evidence="3">The sequence shown here is derived from an EMBL/GenBank/DDBJ whole genome shotgun (WGS) entry which is preliminary data.</text>
</comment>
<protein>
    <submittedName>
        <fullName evidence="3">Site-specific integrase</fullName>
    </submittedName>
</protein>
<dbReference type="Proteomes" id="UP001148184">
    <property type="component" value="Unassembled WGS sequence"/>
</dbReference>
<dbReference type="PROSITE" id="PS51898">
    <property type="entry name" value="TYR_RECOMBINASE"/>
    <property type="match status" value="1"/>
</dbReference>
<evidence type="ECO:0000259" key="2">
    <source>
        <dbReference type="PROSITE" id="PS51898"/>
    </source>
</evidence>
<feature type="domain" description="Tyr recombinase" evidence="2">
    <location>
        <begin position="147"/>
        <end position="376"/>
    </location>
</feature>
<dbReference type="CDD" id="cd00397">
    <property type="entry name" value="DNA_BRE_C"/>
    <property type="match status" value="1"/>
</dbReference>